<organism evidence="5 6">
    <name type="scientific">Paractinoplanes ovalisporus</name>
    <dbReference type="NCBI Taxonomy" id="2810368"/>
    <lineage>
        <taxon>Bacteria</taxon>
        <taxon>Bacillati</taxon>
        <taxon>Actinomycetota</taxon>
        <taxon>Actinomycetes</taxon>
        <taxon>Micromonosporales</taxon>
        <taxon>Micromonosporaceae</taxon>
        <taxon>Paractinoplanes</taxon>
    </lineage>
</organism>
<proteinExistence type="predicted"/>
<keyword evidence="3" id="KW-0274">FAD</keyword>
<dbReference type="EMBL" id="JAENHP010000026">
    <property type="protein sequence ID" value="MBM2622441.1"/>
    <property type="molecule type" value="Genomic_DNA"/>
</dbReference>
<evidence type="ECO:0000256" key="2">
    <source>
        <dbReference type="ARBA" id="ARBA00022630"/>
    </source>
</evidence>
<dbReference type="Proteomes" id="UP000632138">
    <property type="component" value="Unassembled WGS sequence"/>
</dbReference>
<reference evidence="5 6" key="1">
    <citation type="submission" date="2021-01" db="EMBL/GenBank/DDBJ databases">
        <title>Actinoplanes sp. nov. LDG1-06 isolated from lichen.</title>
        <authorList>
            <person name="Saeng-In P."/>
            <person name="Phongsopitanun W."/>
            <person name="Kanchanasin P."/>
            <person name="Yuki M."/>
            <person name="Kudo T."/>
            <person name="Ohkuma M."/>
            <person name="Tanasupawat S."/>
        </authorList>
    </citation>
    <scope>NUCLEOTIDE SEQUENCE [LARGE SCALE GENOMIC DNA]</scope>
    <source>
        <strain evidence="5 6">LDG1-06</strain>
    </source>
</reference>
<keyword evidence="6" id="KW-1185">Reference proteome</keyword>
<dbReference type="GO" id="GO:0004497">
    <property type="term" value="F:monooxygenase activity"/>
    <property type="evidence" value="ECO:0007669"/>
    <property type="project" value="UniProtKB-KW"/>
</dbReference>
<evidence type="ECO:0000256" key="3">
    <source>
        <dbReference type="ARBA" id="ARBA00022827"/>
    </source>
</evidence>
<dbReference type="Pfam" id="PF01494">
    <property type="entry name" value="FAD_binding_3"/>
    <property type="match status" value="1"/>
</dbReference>
<dbReference type="Gene3D" id="3.30.70.2450">
    <property type="match status" value="1"/>
</dbReference>
<keyword evidence="5" id="KW-0503">Monooxygenase</keyword>
<accession>A0ABS2ARK4</accession>
<name>A0ABS2ARK4_9ACTN</name>
<sequence>MDYDYDVIIAGCGPVGALLASELRLHNIRVLIAERDTTPTSAARIVGLHARTLEILAMRNLLERIVEHGRRRPGGAYFAAIPSPAPATDSPYDFLLGIKQPDLVQILETHATTQDAHIRRGSAVTAIEQHDSHVTAQLNAKEHVTARYFVGCDGAHSTTRKLLQIDFPGDPSTADTLMGEVQVTLSPDEIRSHIARLSTLDRRFSLRPTGDAYQLIIPTDTTTADRKAPPTLQDFQHHLRALAGTDFGIHSPRWLSRFGNATRQAATYRTHRSFLAGDAAHIHPPIGGQGLNLGLQDAFNLGWKLAASIAGWAPEDLLDTYHSERHPVAAAVLDITRAQAALMADTPSAQTLRRLFTDLMALDDVNRVMTARTTATDIRYNFGPTPDPVGRRIPDQPLQSGHLYDHFHSGRPLLLDPTGALTLTGWTDRVTYLADPTAQATPCLIRPDGHIAWQGTSQLQLNATLSRWFTS</sequence>
<dbReference type="Pfam" id="PF21274">
    <property type="entry name" value="Rng_hyd_C"/>
    <property type="match status" value="1"/>
</dbReference>
<dbReference type="PANTHER" id="PTHR43004">
    <property type="entry name" value="TRK SYSTEM POTASSIUM UPTAKE PROTEIN"/>
    <property type="match status" value="1"/>
</dbReference>
<comment type="cofactor">
    <cofactor evidence="1">
        <name>FAD</name>
        <dbReference type="ChEBI" id="CHEBI:57692"/>
    </cofactor>
</comment>
<keyword evidence="2" id="KW-0285">Flavoprotein</keyword>
<dbReference type="PRINTS" id="PR00420">
    <property type="entry name" value="RNGMNOXGNASE"/>
</dbReference>
<dbReference type="Gene3D" id="3.50.50.60">
    <property type="entry name" value="FAD/NAD(P)-binding domain"/>
    <property type="match status" value="1"/>
</dbReference>
<evidence type="ECO:0000256" key="1">
    <source>
        <dbReference type="ARBA" id="ARBA00001974"/>
    </source>
</evidence>
<protein>
    <submittedName>
        <fullName evidence="5">FAD-dependent monooxygenase</fullName>
    </submittedName>
</protein>
<dbReference type="SUPFAM" id="SSF51905">
    <property type="entry name" value="FAD/NAD(P)-binding domain"/>
    <property type="match status" value="1"/>
</dbReference>
<gene>
    <name evidence="5" type="ORF">JIG36_43765</name>
</gene>
<feature type="domain" description="FAD-binding" evidence="4">
    <location>
        <begin position="4"/>
        <end position="334"/>
    </location>
</feature>
<dbReference type="PANTHER" id="PTHR43004:SF19">
    <property type="entry name" value="BINDING MONOOXYGENASE, PUTATIVE (JCVI)-RELATED"/>
    <property type="match status" value="1"/>
</dbReference>
<dbReference type="InterPro" id="IPR002938">
    <property type="entry name" value="FAD-bd"/>
</dbReference>
<evidence type="ECO:0000313" key="5">
    <source>
        <dbReference type="EMBL" id="MBM2622441.1"/>
    </source>
</evidence>
<evidence type="ECO:0000313" key="6">
    <source>
        <dbReference type="Proteomes" id="UP000632138"/>
    </source>
</evidence>
<dbReference type="Gene3D" id="3.40.30.120">
    <property type="match status" value="1"/>
</dbReference>
<dbReference type="InterPro" id="IPR050641">
    <property type="entry name" value="RIFMO-like"/>
</dbReference>
<comment type="caution">
    <text evidence="5">The sequence shown here is derived from an EMBL/GenBank/DDBJ whole genome shotgun (WGS) entry which is preliminary data.</text>
</comment>
<evidence type="ECO:0000259" key="4">
    <source>
        <dbReference type="Pfam" id="PF01494"/>
    </source>
</evidence>
<keyword evidence="5" id="KW-0560">Oxidoreductase</keyword>
<dbReference type="InterPro" id="IPR036188">
    <property type="entry name" value="FAD/NAD-bd_sf"/>
</dbReference>
<dbReference type="RefSeq" id="WP_203382802.1">
    <property type="nucleotide sequence ID" value="NZ_JAENHP010000026.1"/>
</dbReference>